<accession>A0A165LR52</accession>
<evidence type="ECO:0000313" key="7">
    <source>
        <dbReference type="Proteomes" id="UP000076481"/>
    </source>
</evidence>
<evidence type="ECO:0000256" key="2">
    <source>
        <dbReference type="ARBA" id="ARBA00023136"/>
    </source>
</evidence>
<gene>
    <name evidence="6" type="ORF">A3K90_06450</name>
</gene>
<dbReference type="Pfam" id="PF13488">
    <property type="entry name" value="Gly-zipper_Omp"/>
    <property type="match status" value="1"/>
</dbReference>
<protein>
    <recommendedName>
        <fullName evidence="5">OmpA-like domain-containing protein</fullName>
    </recommendedName>
</protein>
<dbReference type="AlphaFoldDB" id="A0A165LR52"/>
<dbReference type="InterPro" id="IPR050330">
    <property type="entry name" value="Bact_OuterMem_StrucFunc"/>
</dbReference>
<sequence>MTHLLKLTRPLAFILILATATMTWGCESTSRTGRGAGIGAAAGGVLGGIIGSRSGSWVQGAVIGAAVGGAAGALIGNYMDKQAAEIDRDVDGARVERVGESIRVVFDSGILFTTGSATITSTSRYNIEKLARILNRYPDTNMVIEGHTDSIGSETQNQLLSERRAESVATLLKTYGVSGSRLSPVGYGETRPVASNETETGRRQNRRVEVLIYANDNLKDQAQSGELRL</sequence>
<name>A0A165LR52_PELLU</name>
<evidence type="ECO:0000256" key="3">
    <source>
        <dbReference type="ARBA" id="ARBA00023237"/>
    </source>
</evidence>
<feature type="domain" description="OmpA-like" evidence="5">
    <location>
        <begin position="98"/>
        <end position="216"/>
    </location>
</feature>
<evidence type="ECO:0000256" key="4">
    <source>
        <dbReference type="PROSITE-ProRule" id="PRU00473"/>
    </source>
</evidence>
<dbReference type="RefSeq" id="WP_303681547.1">
    <property type="nucleotide sequence ID" value="NZ_LVWG01000029.1"/>
</dbReference>
<dbReference type="CDD" id="cd07185">
    <property type="entry name" value="OmpA_C-like"/>
    <property type="match status" value="1"/>
</dbReference>
<dbReference type="EMBL" id="LVWG01000029">
    <property type="protein sequence ID" value="KZK74324.1"/>
    <property type="molecule type" value="Genomic_DNA"/>
</dbReference>
<dbReference type="PRINTS" id="PR01023">
    <property type="entry name" value="NAFLGMOTY"/>
</dbReference>
<dbReference type="InterPro" id="IPR036737">
    <property type="entry name" value="OmpA-like_sf"/>
</dbReference>
<dbReference type="InterPro" id="IPR006664">
    <property type="entry name" value="OMP_bac"/>
</dbReference>
<reference evidence="6 7" key="1">
    <citation type="submission" date="2016-03" db="EMBL/GenBank/DDBJ databases">
        <title>Speciation and ecological success in dimly lit waters: horizontal gene transfer in a green sulfur bacteria bloom unveiled by metagenomic assembly.</title>
        <authorList>
            <person name="Llorens-Mares T."/>
            <person name="Liu Z."/>
            <person name="Allen L.Z."/>
            <person name="Rusch D.B."/>
            <person name="Craig M.T."/>
            <person name="Dupont C.L."/>
            <person name="Bryant D.A."/>
            <person name="Casamayor E.O."/>
        </authorList>
    </citation>
    <scope>NUCLEOTIDE SEQUENCE [LARGE SCALE GENOMIC DNA]</scope>
    <source>
        <strain evidence="6">CIII</strain>
    </source>
</reference>
<dbReference type="SUPFAM" id="SSF103088">
    <property type="entry name" value="OmpA-like"/>
    <property type="match status" value="1"/>
</dbReference>
<dbReference type="PROSITE" id="PS51123">
    <property type="entry name" value="OMPA_2"/>
    <property type="match status" value="1"/>
</dbReference>
<keyword evidence="2 4" id="KW-0472">Membrane</keyword>
<dbReference type="InterPro" id="IPR006665">
    <property type="entry name" value="OmpA-like"/>
</dbReference>
<comment type="subcellular location">
    <subcellularLocation>
        <location evidence="1">Cell outer membrane</location>
    </subcellularLocation>
</comment>
<evidence type="ECO:0000256" key="1">
    <source>
        <dbReference type="ARBA" id="ARBA00004442"/>
    </source>
</evidence>
<dbReference type="PANTHER" id="PTHR30329:SF21">
    <property type="entry name" value="LIPOPROTEIN YIAD-RELATED"/>
    <property type="match status" value="1"/>
</dbReference>
<keyword evidence="3" id="KW-0998">Cell outer membrane</keyword>
<evidence type="ECO:0000259" key="5">
    <source>
        <dbReference type="PROSITE" id="PS51123"/>
    </source>
</evidence>
<dbReference type="InterPro" id="IPR039567">
    <property type="entry name" value="Gly-zipper"/>
</dbReference>
<dbReference type="Proteomes" id="UP000076481">
    <property type="component" value="Unassembled WGS sequence"/>
</dbReference>
<dbReference type="PANTHER" id="PTHR30329">
    <property type="entry name" value="STATOR ELEMENT OF FLAGELLAR MOTOR COMPLEX"/>
    <property type="match status" value="1"/>
</dbReference>
<proteinExistence type="predicted"/>
<comment type="caution">
    <text evidence="6">The sequence shown here is derived from an EMBL/GenBank/DDBJ whole genome shotgun (WGS) entry which is preliminary data.</text>
</comment>
<dbReference type="Gene3D" id="3.30.1330.60">
    <property type="entry name" value="OmpA-like domain"/>
    <property type="match status" value="1"/>
</dbReference>
<dbReference type="PRINTS" id="PR01021">
    <property type="entry name" value="OMPADOMAIN"/>
</dbReference>
<dbReference type="Pfam" id="PF00691">
    <property type="entry name" value="OmpA"/>
    <property type="match status" value="1"/>
</dbReference>
<dbReference type="GO" id="GO:0009279">
    <property type="term" value="C:cell outer membrane"/>
    <property type="evidence" value="ECO:0007669"/>
    <property type="project" value="UniProtKB-SubCell"/>
</dbReference>
<organism evidence="6 7">
    <name type="scientific">Pelodictyon luteolum</name>
    <dbReference type="NCBI Taxonomy" id="1100"/>
    <lineage>
        <taxon>Bacteria</taxon>
        <taxon>Pseudomonadati</taxon>
        <taxon>Chlorobiota</taxon>
        <taxon>Chlorobiia</taxon>
        <taxon>Chlorobiales</taxon>
        <taxon>Chlorobiaceae</taxon>
        <taxon>Chlorobium/Pelodictyon group</taxon>
        <taxon>Pelodictyon</taxon>
    </lineage>
</organism>
<evidence type="ECO:0000313" key="6">
    <source>
        <dbReference type="EMBL" id="KZK74324.1"/>
    </source>
</evidence>